<dbReference type="EMBL" id="JAVYJV010000023">
    <property type="protein sequence ID" value="KAK4339429.1"/>
    <property type="molecule type" value="Genomic_DNA"/>
</dbReference>
<sequence length="85" mass="8477">MEAPPAGGLCGGAASTAPGTALGPQCGVSILETIGKNIQYGIKKTLLVGSGANGNHIKETNNGLLKGLKIDVISGPDFEDELKGT</sequence>
<dbReference type="AlphaFoldDB" id="A0AAE1UW67"/>
<accession>A0AAE1UW67</accession>
<protein>
    <submittedName>
        <fullName evidence="1">Uncharacterized protein</fullName>
    </submittedName>
</protein>
<keyword evidence="2" id="KW-1185">Reference proteome</keyword>
<dbReference type="Proteomes" id="UP001291623">
    <property type="component" value="Unassembled WGS sequence"/>
</dbReference>
<gene>
    <name evidence="1" type="ORF">RND71_040891</name>
</gene>
<comment type="caution">
    <text evidence="1">The sequence shown here is derived from an EMBL/GenBank/DDBJ whole genome shotgun (WGS) entry which is preliminary data.</text>
</comment>
<evidence type="ECO:0000313" key="2">
    <source>
        <dbReference type="Proteomes" id="UP001291623"/>
    </source>
</evidence>
<proteinExistence type="predicted"/>
<reference evidence="1" key="1">
    <citation type="submission" date="2023-12" db="EMBL/GenBank/DDBJ databases">
        <title>Genome assembly of Anisodus tanguticus.</title>
        <authorList>
            <person name="Wang Y.-J."/>
        </authorList>
    </citation>
    <scope>NUCLEOTIDE SEQUENCE</scope>
    <source>
        <strain evidence="1">KB-2021</strain>
        <tissue evidence="1">Leaf</tissue>
    </source>
</reference>
<name>A0AAE1UW67_9SOLA</name>
<evidence type="ECO:0000313" key="1">
    <source>
        <dbReference type="EMBL" id="KAK4339429.1"/>
    </source>
</evidence>
<organism evidence="1 2">
    <name type="scientific">Anisodus tanguticus</name>
    <dbReference type="NCBI Taxonomy" id="243964"/>
    <lineage>
        <taxon>Eukaryota</taxon>
        <taxon>Viridiplantae</taxon>
        <taxon>Streptophyta</taxon>
        <taxon>Embryophyta</taxon>
        <taxon>Tracheophyta</taxon>
        <taxon>Spermatophyta</taxon>
        <taxon>Magnoliopsida</taxon>
        <taxon>eudicotyledons</taxon>
        <taxon>Gunneridae</taxon>
        <taxon>Pentapetalae</taxon>
        <taxon>asterids</taxon>
        <taxon>lamiids</taxon>
        <taxon>Solanales</taxon>
        <taxon>Solanaceae</taxon>
        <taxon>Solanoideae</taxon>
        <taxon>Hyoscyameae</taxon>
        <taxon>Anisodus</taxon>
    </lineage>
</organism>